<comment type="subcellular location">
    <subcellularLocation>
        <location evidence="6">Cytoplasm</location>
    </subcellularLocation>
</comment>
<dbReference type="Gene3D" id="3.90.1280.10">
    <property type="entry name" value="HSP33 redox switch-like"/>
    <property type="match status" value="1"/>
</dbReference>
<dbReference type="GO" id="GO:0005737">
    <property type="term" value="C:cytoplasm"/>
    <property type="evidence" value="ECO:0007669"/>
    <property type="project" value="UniProtKB-SubCell"/>
</dbReference>
<dbReference type="Proteomes" id="UP000262969">
    <property type="component" value="Unassembled WGS sequence"/>
</dbReference>
<dbReference type="GO" id="GO:0051082">
    <property type="term" value="F:unfolded protein binding"/>
    <property type="evidence" value="ECO:0007669"/>
    <property type="project" value="UniProtKB-UniRule"/>
</dbReference>
<reference evidence="7 8" key="1">
    <citation type="journal article" date="2018" name="Nat. Biotechnol.">
        <title>A standardized bacterial taxonomy based on genome phylogeny substantially revises the tree of life.</title>
        <authorList>
            <person name="Parks D.H."/>
            <person name="Chuvochina M."/>
            <person name="Waite D.W."/>
            <person name="Rinke C."/>
            <person name="Skarshewski A."/>
            <person name="Chaumeil P.A."/>
            <person name="Hugenholtz P."/>
        </authorList>
    </citation>
    <scope>NUCLEOTIDE SEQUENCE [LARGE SCALE GENOMIC DNA]</scope>
    <source>
        <strain evidence="7">UBA11728</strain>
    </source>
</reference>
<accession>A0A3D2X5U0</accession>
<protein>
    <recommendedName>
        <fullName evidence="6">33 kDa chaperonin</fullName>
    </recommendedName>
    <alternativeName>
        <fullName evidence="6">Heat shock protein 33 homolog</fullName>
        <shortName evidence="6">HSP33</shortName>
    </alternativeName>
</protein>
<evidence type="ECO:0000256" key="3">
    <source>
        <dbReference type="ARBA" id="ARBA00023157"/>
    </source>
</evidence>
<dbReference type="GO" id="GO:0044183">
    <property type="term" value="F:protein folding chaperone"/>
    <property type="evidence" value="ECO:0007669"/>
    <property type="project" value="TreeGrafter"/>
</dbReference>
<dbReference type="InterPro" id="IPR016154">
    <property type="entry name" value="Heat_shock_Hsp33_C"/>
</dbReference>
<dbReference type="Gene3D" id="3.55.30.10">
    <property type="entry name" value="Hsp33 domain"/>
    <property type="match status" value="1"/>
</dbReference>
<dbReference type="InterPro" id="IPR016153">
    <property type="entry name" value="Heat_shock_Hsp33_N"/>
</dbReference>
<comment type="similarity">
    <text evidence="6">Belongs to the HSP33 family.</text>
</comment>
<sequence>MNDYIIRATAADSQIRAFACISTEIVETARQAHNTSPVVTAALGRLLTAGAMMGSMMKGEKDLLTLKIACSGPIGGLTVTADSEANVKGYANQNVVNLPPSPKGKLDVGKALDIGVLSVIKDMGLKEPYVGQTDLVTGEIAEDLTYYFATSEQVPSSVALGVLMNRDNTVRCAGGFIIQLLPFAEEEVIEKLEKKIGEITSVTSMLDKGMTPEEILQELLGEFGLTIFDKVPTKFTCNCTKERVEKAIVSIGKKDLQEMIDDGKPIEVNCHFCNTNYEFSVEELKDIINRSKSGNEVMSK</sequence>
<dbReference type="HAMAP" id="MF_00117">
    <property type="entry name" value="HslO"/>
    <property type="match status" value="1"/>
</dbReference>
<dbReference type="PANTHER" id="PTHR30111">
    <property type="entry name" value="33 KDA CHAPERONIN"/>
    <property type="match status" value="1"/>
</dbReference>
<name>A0A3D2X5U0_9FIRM</name>
<gene>
    <name evidence="6" type="primary">hslO</name>
    <name evidence="7" type="ORF">DHW61_06180</name>
</gene>
<dbReference type="AlphaFoldDB" id="A0A3D2X5U0"/>
<comment type="caution">
    <text evidence="7">The sequence shown here is derived from an EMBL/GenBank/DDBJ whole genome shotgun (WGS) entry which is preliminary data.</text>
</comment>
<keyword evidence="1 6" id="KW-0963">Cytoplasm</keyword>
<dbReference type="InterPro" id="IPR000397">
    <property type="entry name" value="Heat_shock_Hsp33"/>
</dbReference>
<dbReference type="CDD" id="cd00498">
    <property type="entry name" value="Hsp33"/>
    <property type="match status" value="1"/>
</dbReference>
<evidence type="ECO:0000256" key="5">
    <source>
        <dbReference type="ARBA" id="ARBA00023284"/>
    </source>
</evidence>
<dbReference type="PANTHER" id="PTHR30111:SF1">
    <property type="entry name" value="33 KDA CHAPERONIN"/>
    <property type="match status" value="1"/>
</dbReference>
<dbReference type="Pfam" id="PF01430">
    <property type="entry name" value="HSP33"/>
    <property type="match status" value="1"/>
</dbReference>
<evidence type="ECO:0000256" key="4">
    <source>
        <dbReference type="ARBA" id="ARBA00023186"/>
    </source>
</evidence>
<evidence type="ECO:0000256" key="2">
    <source>
        <dbReference type="ARBA" id="ARBA00022833"/>
    </source>
</evidence>
<keyword evidence="5 6" id="KW-0676">Redox-active center</keyword>
<keyword evidence="2 6" id="KW-0862">Zinc</keyword>
<comment type="PTM">
    <text evidence="6">Under oxidizing conditions two disulfide bonds are formed involving the reactive cysteines. Under reducing conditions zinc is bound to the reactive cysteines and the protein is inactive.</text>
</comment>
<dbReference type="SUPFAM" id="SSF64397">
    <property type="entry name" value="Hsp33 domain"/>
    <property type="match status" value="1"/>
</dbReference>
<comment type="function">
    <text evidence="6">Redox regulated molecular chaperone. Protects both thermally unfolding and oxidatively damaged proteins from irreversible aggregation. Plays an important role in the bacterial defense system toward oxidative stress.</text>
</comment>
<proteinExistence type="inferred from homology"/>
<dbReference type="NCBIfam" id="NF001033">
    <property type="entry name" value="PRK00114.1"/>
    <property type="match status" value="1"/>
</dbReference>
<dbReference type="GO" id="GO:0042026">
    <property type="term" value="P:protein refolding"/>
    <property type="evidence" value="ECO:0007669"/>
    <property type="project" value="TreeGrafter"/>
</dbReference>
<dbReference type="PIRSF" id="PIRSF005261">
    <property type="entry name" value="Heat_shock_Hsp33"/>
    <property type="match status" value="1"/>
</dbReference>
<feature type="disulfide bond" description="Redox-active" evidence="6">
    <location>
        <begin position="237"/>
        <end position="239"/>
    </location>
</feature>
<keyword evidence="3 6" id="KW-1015">Disulfide bond</keyword>
<evidence type="ECO:0000313" key="7">
    <source>
        <dbReference type="EMBL" id="HCL01993.1"/>
    </source>
</evidence>
<organism evidence="7 8">
    <name type="scientific">Lachnoclostridium phytofermentans</name>
    <dbReference type="NCBI Taxonomy" id="66219"/>
    <lineage>
        <taxon>Bacteria</taxon>
        <taxon>Bacillati</taxon>
        <taxon>Bacillota</taxon>
        <taxon>Clostridia</taxon>
        <taxon>Lachnospirales</taxon>
        <taxon>Lachnospiraceae</taxon>
    </lineage>
</organism>
<dbReference type="SUPFAM" id="SSF118352">
    <property type="entry name" value="HSP33 redox switch-like"/>
    <property type="match status" value="1"/>
</dbReference>
<evidence type="ECO:0000256" key="1">
    <source>
        <dbReference type="ARBA" id="ARBA00022490"/>
    </source>
</evidence>
<feature type="disulfide bond" description="Redox-active" evidence="6">
    <location>
        <begin position="270"/>
        <end position="273"/>
    </location>
</feature>
<keyword evidence="4 6" id="KW-0143">Chaperone</keyword>
<evidence type="ECO:0000256" key="6">
    <source>
        <dbReference type="HAMAP-Rule" id="MF_00117"/>
    </source>
</evidence>
<dbReference type="EMBL" id="DPVV01000208">
    <property type="protein sequence ID" value="HCL01993.1"/>
    <property type="molecule type" value="Genomic_DNA"/>
</dbReference>
<evidence type="ECO:0000313" key="8">
    <source>
        <dbReference type="Proteomes" id="UP000262969"/>
    </source>
</evidence>